<evidence type="ECO:0000313" key="3">
    <source>
        <dbReference type="Proteomes" id="UP001497512"/>
    </source>
</evidence>
<feature type="signal peptide" evidence="1">
    <location>
        <begin position="1"/>
        <end position="35"/>
    </location>
</feature>
<keyword evidence="3" id="KW-1185">Reference proteome</keyword>
<proteinExistence type="predicted"/>
<evidence type="ECO:0000256" key="1">
    <source>
        <dbReference type="SAM" id="SignalP"/>
    </source>
</evidence>
<gene>
    <name evidence="2" type="ORF">CSSPTR1EN2_LOCUS22018</name>
</gene>
<organism evidence="2 3">
    <name type="scientific">Sphagnum troendelagicum</name>
    <dbReference type="NCBI Taxonomy" id="128251"/>
    <lineage>
        <taxon>Eukaryota</taxon>
        <taxon>Viridiplantae</taxon>
        <taxon>Streptophyta</taxon>
        <taxon>Embryophyta</taxon>
        <taxon>Bryophyta</taxon>
        <taxon>Sphagnophytina</taxon>
        <taxon>Sphagnopsida</taxon>
        <taxon>Sphagnales</taxon>
        <taxon>Sphagnaceae</taxon>
        <taxon>Sphagnum</taxon>
    </lineage>
</organism>
<keyword evidence="1" id="KW-0732">Signal</keyword>
<accession>A0ABP0V0P6</accession>
<dbReference type="Proteomes" id="UP001497512">
    <property type="component" value="Chromosome 8"/>
</dbReference>
<sequence>MGSSSLLSAGRCGVVLLQVIFVLSCCCCCCMGVRGDKNVAFSPCDDTTVEKGDGFTFGLLIGSNASFFSQSRNYVQQLSPCNVVNSHSSSSLYSNRLSVFRPKVDEISLLVVNYTELNPENFSGGGFAVVYAGSKFAAVSSPKFVANSSYHITSLSMVLEFDTGRLKTLIWKSDGCQACQGVSPFVCVNGECAIRSQDCKRSGGVQDCSLSIQLTWAGTDRRYQVFNSWYQINSLGQYSLYKLYTSLKDSLTKQYNSVFH</sequence>
<evidence type="ECO:0008006" key="4">
    <source>
        <dbReference type="Google" id="ProtNLM"/>
    </source>
</evidence>
<dbReference type="EMBL" id="OZ019900">
    <property type="protein sequence ID" value="CAK9234105.1"/>
    <property type="molecule type" value="Genomic_DNA"/>
</dbReference>
<feature type="chain" id="PRO_5046533018" description="Expp1 protein" evidence="1">
    <location>
        <begin position="36"/>
        <end position="260"/>
    </location>
</feature>
<name>A0ABP0V0P6_9BRYO</name>
<reference evidence="2" key="1">
    <citation type="submission" date="2024-02" db="EMBL/GenBank/DDBJ databases">
        <authorList>
            <consortium name="ELIXIR-Norway"/>
            <consortium name="Elixir Norway"/>
        </authorList>
    </citation>
    <scope>NUCLEOTIDE SEQUENCE</scope>
</reference>
<protein>
    <recommendedName>
        <fullName evidence="4">Expp1 protein</fullName>
    </recommendedName>
</protein>
<evidence type="ECO:0000313" key="2">
    <source>
        <dbReference type="EMBL" id="CAK9234105.1"/>
    </source>
</evidence>